<dbReference type="InterPro" id="IPR043738">
    <property type="entry name" value="DUF5683"/>
</dbReference>
<gene>
    <name evidence="3" type="ORF">MsAm2_10760</name>
</gene>
<feature type="transmembrane region" description="Helical" evidence="1">
    <location>
        <begin position="51"/>
        <end position="75"/>
    </location>
</feature>
<keyword evidence="1" id="KW-1133">Transmembrane helix</keyword>
<proteinExistence type="predicted"/>
<reference evidence="3 4" key="1">
    <citation type="submission" date="2023-07" db="EMBL/GenBank/DDBJ databases">
        <title>Closed genome sequence of Methanosarcinaceae archaeon Am2.</title>
        <authorList>
            <person name="Poehlein A."/>
            <person name="Protasov E."/>
            <person name="Platt K."/>
            <person name="Reeh H."/>
            <person name="Daniel R."/>
            <person name="Brune A."/>
        </authorList>
    </citation>
    <scope>NUCLEOTIDE SEQUENCE [LARGE SCALE GENOMIC DNA]</scope>
    <source>
        <strain evidence="3 4">Am2</strain>
    </source>
</reference>
<evidence type="ECO:0000313" key="4">
    <source>
        <dbReference type="Proteomes" id="UP001304970"/>
    </source>
</evidence>
<keyword evidence="1" id="KW-0812">Transmembrane</keyword>
<accession>A0AA96V663</accession>
<feature type="domain" description="DUF5683" evidence="2">
    <location>
        <begin position="29"/>
        <end position="62"/>
    </location>
</feature>
<dbReference type="AlphaFoldDB" id="A0AA96V663"/>
<organism evidence="3 4">
    <name type="scientific">Methanolapillus ohkumae</name>
    <dbReference type="NCBI Taxonomy" id="3028298"/>
    <lineage>
        <taxon>Archaea</taxon>
        <taxon>Methanobacteriati</taxon>
        <taxon>Methanobacteriota</taxon>
        <taxon>Stenosarchaea group</taxon>
        <taxon>Methanomicrobia</taxon>
        <taxon>Methanosarcinales</taxon>
        <taxon>Methanosarcinaceae</taxon>
        <taxon>Methanolapillus</taxon>
    </lineage>
</organism>
<dbReference type="Pfam" id="PF18935">
    <property type="entry name" value="DUF5683"/>
    <property type="match status" value="1"/>
</dbReference>
<protein>
    <recommendedName>
        <fullName evidence="2">DUF5683 domain-containing protein</fullName>
    </recommendedName>
</protein>
<feature type="transmembrane region" description="Helical" evidence="1">
    <location>
        <begin position="102"/>
        <end position="130"/>
    </location>
</feature>
<dbReference type="Proteomes" id="UP001304970">
    <property type="component" value="Chromosome"/>
</dbReference>
<sequence length="131" mass="14980">MIFMSEEINSIAVQTEQKGPEIPQNKFLALVFSFIWPGLGQVYNGQLWKGVAIYIGYIIGLLLFFIPGVVVWVYAMHDAFYGAEKINKREIPYIEPKFTGTALFLFVPIVIFVILYFLFVMVFMASMAAFM</sequence>
<keyword evidence="1" id="KW-0472">Membrane</keyword>
<name>A0AA96V663_9EURY</name>
<evidence type="ECO:0000256" key="1">
    <source>
        <dbReference type="SAM" id="Phobius"/>
    </source>
</evidence>
<dbReference type="EMBL" id="CP131061">
    <property type="protein sequence ID" value="WNY27284.1"/>
    <property type="molecule type" value="Genomic_DNA"/>
</dbReference>
<evidence type="ECO:0000259" key="2">
    <source>
        <dbReference type="Pfam" id="PF18935"/>
    </source>
</evidence>
<keyword evidence="4" id="KW-1185">Reference proteome</keyword>
<evidence type="ECO:0000313" key="3">
    <source>
        <dbReference type="EMBL" id="WNY27284.1"/>
    </source>
</evidence>